<evidence type="ECO:0008006" key="4">
    <source>
        <dbReference type="Google" id="ProtNLM"/>
    </source>
</evidence>
<sequence length="140" mass="14014">MLPKPTEMWTPERVDAVPGTEFGLVQLKVTPITSGPAVGSMIAGIASILVSTLVLCFGVAGSSEGWGGWVGGAFALLAVLVGGGAVGVGLAARRQIQRSGRTGKVRFTGKNVAVAGIWCGGAGLGIAVLTLLLVVVLQSS</sequence>
<feature type="transmembrane region" description="Helical" evidence="1">
    <location>
        <begin position="37"/>
        <end position="60"/>
    </location>
</feature>
<dbReference type="EMBL" id="CP006272">
    <property type="protein sequence ID" value="AGZ39184.1"/>
    <property type="molecule type" value="Genomic_DNA"/>
</dbReference>
<accession>U5VQS1</accession>
<evidence type="ECO:0000256" key="1">
    <source>
        <dbReference type="SAM" id="Phobius"/>
    </source>
</evidence>
<feature type="transmembrane region" description="Helical" evidence="1">
    <location>
        <begin position="112"/>
        <end position="137"/>
    </location>
</feature>
<gene>
    <name evidence="2" type="ORF">AFR_04475</name>
</gene>
<name>U5VQS1_9ACTN</name>
<keyword evidence="1" id="KW-1133">Transmembrane helix</keyword>
<organism evidence="2 3">
    <name type="scientific">Actinoplanes friuliensis DSM 7358</name>
    <dbReference type="NCBI Taxonomy" id="1246995"/>
    <lineage>
        <taxon>Bacteria</taxon>
        <taxon>Bacillati</taxon>
        <taxon>Actinomycetota</taxon>
        <taxon>Actinomycetes</taxon>
        <taxon>Micromonosporales</taxon>
        <taxon>Micromonosporaceae</taxon>
        <taxon>Actinoplanes</taxon>
    </lineage>
</organism>
<dbReference type="PATRIC" id="fig|1246995.3.peg.904"/>
<reference evidence="2 3" key="1">
    <citation type="journal article" date="2014" name="J. Biotechnol.">
        <title>Complete genome sequence of the actinobacterium Actinoplanes friuliensis HAG 010964, producer of the lipopeptide antibiotic friulimycin.</title>
        <authorList>
            <person name="Ruckert C."/>
            <person name="Szczepanowski R."/>
            <person name="Albersmeier A."/>
            <person name="Goesmann A."/>
            <person name="Fischer N."/>
            <person name="Steinkamper A."/>
            <person name="Puhler A."/>
            <person name="Biener R."/>
            <person name="Schwartz D."/>
            <person name="Kalinowski J."/>
        </authorList>
    </citation>
    <scope>NUCLEOTIDE SEQUENCE [LARGE SCALE GENOMIC DNA]</scope>
    <source>
        <strain evidence="2 3">DSM 7358</strain>
    </source>
</reference>
<keyword evidence="1" id="KW-0812">Transmembrane</keyword>
<keyword evidence="1" id="KW-0472">Membrane</keyword>
<protein>
    <recommendedName>
        <fullName evidence="4">DUF4190 domain-containing protein</fullName>
    </recommendedName>
</protein>
<dbReference type="AlphaFoldDB" id="U5VQS1"/>
<dbReference type="eggNOG" id="ENOG502ZS7C">
    <property type="taxonomic scope" value="Bacteria"/>
</dbReference>
<feature type="transmembrane region" description="Helical" evidence="1">
    <location>
        <begin position="66"/>
        <end position="91"/>
    </location>
</feature>
<dbReference type="Proteomes" id="UP000017746">
    <property type="component" value="Chromosome"/>
</dbReference>
<dbReference type="STRING" id="1246995.AFR_04475"/>
<proteinExistence type="predicted"/>
<evidence type="ECO:0000313" key="2">
    <source>
        <dbReference type="EMBL" id="AGZ39184.1"/>
    </source>
</evidence>
<keyword evidence="3" id="KW-1185">Reference proteome</keyword>
<dbReference type="KEGG" id="afs:AFR_04475"/>
<dbReference type="HOGENOM" id="CLU_1814450_0_0_11"/>
<evidence type="ECO:0000313" key="3">
    <source>
        <dbReference type="Proteomes" id="UP000017746"/>
    </source>
</evidence>